<reference evidence="9 10" key="1">
    <citation type="submission" date="2015-01" db="EMBL/GenBank/DDBJ databases">
        <title>Evolution of Trichinella species and genotypes.</title>
        <authorList>
            <person name="Korhonen P.K."/>
            <person name="Edoardo P."/>
            <person name="Giuseppe L.R."/>
            <person name="Gasser R.B."/>
        </authorList>
    </citation>
    <scope>NUCLEOTIDE SEQUENCE [LARGE SCALE GENOMIC DNA]</scope>
    <source>
        <strain evidence="9">ISS470</strain>
    </source>
</reference>
<keyword evidence="3" id="KW-0560">Oxidoreductase</keyword>
<keyword evidence="2" id="KW-0677">Repeat</keyword>
<evidence type="ECO:0000256" key="2">
    <source>
        <dbReference type="ARBA" id="ARBA00022737"/>
    </source>
</evidence>
<dbReference type="Gene3D" id="3.40.30.10">
    <property type="entry name" value="Glutaredoxin"/>
    <property type="match status" value="2"/>
</dbReference>
<dbReference type="OrthoDB" id="189920at2759"/>
<dbReference type="PANTHER" id="PTHR13871:SF96">
    <property type="entry name" value="THIOREDOXIN DOMAIN-CONTAINING PROTEIN"/>
    <property type="match status" value="1"/>
</dbReference>
<comment type="catalytic activity">
    <reaction evidence="7">
        <text>[protein]-dithiol + NADP(+) = [protein]-disulfide + NADPH + H(+)</text>
        <dbReference type="Rhea" id="RHEA:18753"/>
        <dbReference type="Rhea" id="RHEA-COMP:10593"/>
        <dbReference type="Rhea" id="RHEA-COMP:10594"/>
        <dbReference type="ChEBI" id="CHEBI:15378"/>
        <dbReference type="ChEBI" id="CHEBI:29950"/>
        <dbReference type="ChEBI" id="CHEBI:50058"/>
        <dbReference type="ChEBI" id="CHEBI:57783"/>
        <dbReference type="ChEBI" id="CHEBI:58349"/>
        <dbReference type="EC" id="1.8.1.8"/>
    </reaction>
</comment>
<dbReference type="InterPro" id="IPR036249">
    <property type="entry name" value="Thioredoxin-like_sf"/>
</dbReference>
<keyword evidence="4" id="KW-0520">NAD</keyword>
<sequence>MAATMKLLSKRKTCQPLTELLKGKVLMKMVNGQPKKVQPEEHLKSKVVALYFSAHWCPPCRAFTPILKDFYEEVGDDEFEIVFVSFDRAAEALTEYMNEMHGSWCYLPFGSPVIKQLSDQYDIHGVPVLVIIKPSGEVVKSNARADIMGQTVKPPKETFQGWKVAWKITNGQSSKVNASEHLKNKVVALYFSAHWCPPCRSFTPDFYEEVGDKDFEVIFVSFDRSEADLATYLNEAHGDWCYLPFGDPLIRELSELYNVQGIPALVVINPSGEVVTNNGRAEVMGQMSIPPSEVLKKWKADCGI</sequence>
<organism evidence="9 10">
    <name type="scientific">Trichinella pseudospiralis</name>
    <name type="common">Parasitic roundworm</name>
    <dbReference type="NCBI Taxonomy" id="6337"/>
    <lineage>
        <taxon>Eukaryota</taxon>
        <taxon>Metazoa</taxon>
        <taxon>Ecdysozoa</taxon>
        <taxon>Nematoda</taxon>
        <taxon>Enoplea</taxon>
        <taxon>Dorylaimia</taxon>
        <taxon>Trichinellida</taxon>
        <taxon>Trichinellidae</taxon>
        <taxon>Trichinella</taxon>
    </lineage>
</organism>
<accession>A0A0V1FSJ6</accession>
<evidence type="ECO:0000256" key="1">
    <source>
        <dbReference type="ARBA" id="ARBA00012612"/>
    </source>
</evidence>
<evidence type="ECO:0000259" key="8">
    <source>
        <dbReference type="PROSITE" id="PS51352"/>
    </source>
</evidence>
<dbReference type="AlphaFoldDB" id="A0A0V1FSJ6"/>
<dbReference type="InterPro" id="IPR052259">
    <property type="entry name" value="Nucleoredoxin-like"/>
</dbReference>
<dbReference type="PANTHER" id="PTHR13871">
    <property type="entry name" value="THIOREDOXIN"/>
    <property type="match status" value="1"/>
</dbReference>
<keyword evidence="10" id="KW-1185">Reference proteome</keyword>
<comment type="catalytic activity">
    <reaction evidence="6">
        <text>[protein]-dithiol + NAD(+) = [protein]-disulfide + NADH + H(+)</text>
        <dbReference type="Rhea" id="RHEA:18749"/>
        <dbReference type="Rhea" id="RHEA-COMP:10593"/>
        <dbReference type="Rhea" id="RHEA-COMP:10594"/>
        <dbReference type="ChEBI" id="CHEBI:15378"/>
        <dbReference type="ChEBI" id="CHEBI:29950"/>
        <dbReference type="ChEBI" id="CHEBI:50058"/>
        <dbReference type="ChEBI" id="CHEBI:57540"/>
        <dbReference type="ChEBI" id="CHEBI:57945"/>
        <dbReference type="EC" id="1.8.1.8"/>
    </reaction>
</comment>
<dbReference type="InterPro" id="IPR013766">
    <property type="entry name" value="Thioredoxin_domain"/>
</dbReference>
<evidence type="ECO:0000256" key="5">
    <source>
        <dbReference type="ARBA" id="ARBA00025782"/>
    </source>
</evidence>
<gene>
    <name evidence="9" type="ORF">T4D_2518</name>
</gene>
<feature type="domain" description="Thioredoxin" evidence="8">
    <location>
        <begin position="153"/>
        <end position="303"/>
    </location>
</feature>
<dbReference type="InterPro" id="IPR012336">
    <property type="entry name" value="Thioredoxin-like_fold"/>
</dbReference>
<evidence type="ECO:0000256" key="4">
    <source>
        <dbReference type="ARBA" id="ARBA00023027"/>
    </source>
</evidence>
<evidence type="ECO:0000256" key="6">
    <source>
        <dbReference type="ARBA" id="ARBA00047388"/>
    </source>
</evidence>
<dbReference type="SUPFAM" id="SSF52833">
    <property type="entry name" value="Thioredoxin-like"/>
    <property type="match status" value="2"/>
</dbReference>
<dbReference type="GO" id="GO:0047134">
    <property type="term" value="F:protein-disulfide reductase [NAD(P)H] activity"/>
    <property type="evidence" value="ECO:0007669"/>
    <property type="project" value="UniProtKB-EC"/>
</dbReference>
<evidence type="ECO:0000313" key="10">
    <source>
        <dbReference type="Proteomes" id="UP000054995"/>
    </source>
</evidence>
<evidence type="ECO:0000256" key="3">
    <source>
        <dbReference type="ARBA" id="ARBA00023002"/>
    </source>
</evidence>
<dbReference type="Pfam" id="PF13905">
    <property type="entry name" value="Thioredoxin_8"/>
    <property type="match status" value="2"/>
</dbReference>
<dbReference type="PROSITE" id="PS51352">
    <property type="entry name" value="THIOREDOXIN_2"/>
    <property type="match status" value="2"/>
</dbReference>
<dbReference type="EC" id="1.8.1.8" evidence="1"/>
<evidence type="ECO:0000256" key="7">
    <source>
        <dbReference type="ARBA" id="ARBA00047804"/>
    </source>
</evidence>
<dbReference type="CDD" id="cd02964">
    <property type="entry name" value="TryX_like_family"/>
    <property type="match status" value="2"/>
</dbReference>
<evidence type="ECO:0000313" key="9">
    <source>
        <dbReference type="EMBL" id="KRY89016.1"/>
    </source>
</evidence>
<comment type="similarity">
    <text evidence="5">Belongs to the nucleoredoxin family.</text>
</comment>
<comment type="caution">
    <text evidence="9">The sequence shown here is derived from an EMBL/GenBank/DDBJ whole genome shotgun (WGS) entry which is preliminary data.</text>
</comment>
<dbReference type="Proteomes" id="UP000054995">
    <property type="component" value="Unassembled WGS sequence"/>
</dbReference>
<name>A0A0V1FSJ6_TRIPS</name>
<dbReference type="EMBL" id="JYDT01000036">
    <property type="protein sequence ID" value="KRY89016.1"/>
    <property type="molecule type" value="Genomic_DNA"/>
</dbReference>
<protein>
    <recommendedName>
        <fullName evidence="1">protein-disulfide reductase</fullName>
        <ecNumber evidence="1">1.8.1.8</ecNumber>
    </recommendedName>
</protein>
<proteinExistence type="inferred from homology"/>
<feature type="domain" description="Thioredoxin" evidence="8">
    <location>
        <begin position="15"/>
        <end position="152"/>
    </location>
</feature>